<comment type="caution">
    <text evidence="2">The sequence shown here is derived from an EMBL/GenBank/DDBJ whole genome shotgun (WGS) entry which is preliminary data.</text>
</comment>
<reference evidence="2" key="1">
    <citation type="submission" date="2020-07" db="EMBL/GenBank/DDBJ databases">
        <title>Clarias magur genome sequencing, assembly and annotation.</title>
        <authorList>
            <person name="Kushwaha B."/>
            <person name="Kumar R."/>
            <person name="Das P."/>
            <person name="Joshi C.G."/>
            <person name="Kumar D."/>
            <person name="Nagpure N.S."/>
            <person name="Pandey M."/>
            <person name="Agarwal S."/>
            <person name="Srivastava S."/>
            <person name="Singh M."/>
            <person name="Sahoo L."/>
            <person name="Jayasankar P."/>
            <person name="Meher P.K."/>
            <person name="Koringa P.G."/>
            <person name="Iquebal M.A."/>
            <person name="Das S.P."/>
            <person name="Bit A."/>
            <person name="Patnaik S."/>
            <person name="Patel N."/>
            <person name="Shah T.M."/>
            <person name="Hinsu A."/>
            <person name="Jena J.K."/>
        </authorList>
    </citation>
    <scope>NUCLEOTIDE SEQUENCE</scope>
    <source>
        <strain evidence="2">CIFAMagur01</strain>
        <tissue evidence="2">Testis</tissue>
    </source>
</reference>
<protein>
    <submittedName>
        <fullName evidence="2">Reducing polyketide synthase DEP5</fullName>
    </submittedName>
</protein>
<name>A0A8J4UJE1_CLAMG</name>
<organism evidence="2 3">
    <name type="scientific">Clarias magur</name>
    <name type="common">Asian catfish</name>
    <name type="synonym">Macropteronotus magur</name>
    <dbReference type="NCBI Taxonomy" id="1594786"/>
    <lineage>
        <taxon>Eukaryota</taxon>
        <taxon>Metazoa</taxon>
        <taxon>Chordata</taxon>
        <taxon>Craniata</taxon>
        <taxon>Vertebrata</taxon>
        <taxon>Euteleostomi</taxon>
        <taxon>Actinopterygii</taxon>
        <taxon>Neopterygii</taxon>
        <taxon>Teleostei</taxon>
        <taxon>Ostariophysi</taxon>
        <taxon>Siluriformes</taxon>
        <taxon>Clariidae</taxon>
        <taxon>Clarias</taxon>
    </lineage>
</organism>
<feature type="compositionally biased region" description="Basic and acidic residues" evidence="1">
    <location>
        <begin position="1"/>
        <end position="23"/>
    </location>
</feature>
<evidence type="ECO:0000313" key="2">
    <source>
        <dbReference type="EMBL" id="KAF5898947.1"/>
    </source>
</evidence>
<gene>
    <name evidence="2" type="primary">dep5</name>
    <name evidence="2" type="ORF">DAT39_011349</name>
</gene>
<evidence type="ECO:0000313" key="3">
    <source>
        <dbReference type="Proteomes" id="UP000727407"/>
    </source>
</evidence>
<accession>A0A8J4UJE1</accession>
<dbReference type="EMBL" id="QNUK01000183">
    <property type="protein sequence ID" value="KAF5898947.1"/>
    <property type="molecule type" value="Genomic_DNA"/>
</dbReference>
<feature type="region of interest" description="Disordered" evidence="1">
    <location>
        <begin position="1"/>
        <end position="65"/>
    </location>
</feature>
<dbReference type="Proteomes" id="UP000727407">
    <property type="component" value="Unassembled WGS sequence"/>
</dbReference>
<keyword evidence="3" id="KW-1185">Reference proteome</keyword>
<dbReference type="AlphaFoldDB" id="A0A8J4UJE1"/>
<sequence length="65" mass="7353">MPSGRDGRETRAHGRQMEEKEPSIQHQKNSTKHPPGDMTNRVQGDDLLEGHHHHPMPAHPPPSHD</sequence>
<proteinExistence type="predicted"/>
<evidence type="ECO:0000256" key="1">
    <source>
        <dbReference type="SAM" id="MobiDB-lite"/>
    </source>
</evidence>